<dbReference type="GO" id="GO:0005737">
    <property type="term" value="C:cytoplasm"/>
    <property type="evidence" value="ECO:0007669"/>
    <property type="project" value="TreeGrafter"/>
</dbReference>
<accession>X0WAL8</accession>
<gene>
    <name evidence="2" type="ORF">S01H1_50274</name>
</gene>
<dbReference type="PANTHER" id="PTHR10513:SF35">
    <property type="entry name" value="DEOXYADENOSINE KINASE"/>
    <property type="match status" value="1"/>
</dbReference>
<evidence type="ECO:0000259" key="1">
    <source>
        <dbReference type="Pfam" id="PF01712"/>
    </source>
</evidence>
<dbReference type="InterPro" id="IPR050566">
    <property type="entry name" value="Deoxyribonucleoside_kinase"/>
</dbReference>
<dbReference type="EMBL" id="BARS01032390">
    <property type="protein sequence ID" value="GAG27700.1"/>
    <property type="molecule type" value="Genomic_DNA"/>
</dbReference>
<organism evidence="2">
    <name type="scientific">marine sediment metagenome</name>
    <dbReference type="NCBI Taxonomy" id="412755"/>
    <lineage>
        <taxon>unclassified sequences</taxon>
        <taxon>metagenomes</taxon>
        <taxon>ecological metagenomes</taxon>
    </lineage>
</organism>
<evidence type="ECO:0000313" key="2">
    <source>
        <dbReference type="EMBL" id="GAG27700.1"/>
    </source>
</evidence>
<dbReference type="PANTHER" id="PTHR10513">
    <property type="entry name" value="DEOXYNUCLEOSIDE KINASE"/>
    <property type="match status" value="1"/>
</dbReference>
<reference evidence="2" key="1">
    <citation type="journal article" date="2014" name="Front. Microbiol.">
        <title>High frequency of phylogenetically diverse reductive dehalogenase-homologous genes in deep subseafloor sedimentary metagenomes.</title>
        <authorList>
            <person name="Kawai M."/>
            <person name="Futagami T."/>
            <person name="Toyoda A."/>
            <person name="Takaki Y."/>
            <person name="Nishi S."/>
            <person name="Hori S."/>
            <person name="Arai W."/>
            <person name="Tsubouchi T."/>
            <person name="Morono Y."/>
            <person name="Uchiyama I."/>
            <person name="Ito T."/>
            <person name="Fujiyama A."/>
            <person name="Inagaki F."/>
            <person name="Takami H."/>
        </authorList>
    </citation>
    <scope>NUCLEOTIDE SEQUENCE</scope>
    <source>
        <strain evidence="2">Expedition CK06-06</strain>
    </source>
</reference>
<dbReference type="InterPro" id="IPR002624">
    <property type="entry name" value="DCK/DGK"/>
</dbReference>
<proteinExistence type="predicted"/>
<dbReference type="Gene3D" id="3.40.50.300">
    <property type="entry name" value="P-loop containing nucleotide triphosphate hydrolases"/>
    <property type="match status" value="1"/>
</dbReference>
<dbReference type="AlphaFoldDB" id="X0WAL8"/>
<comment type="caution">
    <text evidence="2">The sequence shown here is derived from an EMBL/GenBank/DDBJ whole genome shotgun (WGS) entry which is preliminary data.</text>
</comment>
<dbReference type="PIRSF" id="PIRSF000705">
    <property type="entry name" value="DNK"/>
    <property type="match status" value="1"/>
</dbReference>
<feature type="non-terminal residue" evidence="2">
    <location>
        <position position="1"/>
    </location>
</feature>
<protein>
    <recommendedName>
        <fullName evidence="1">Deoxynucleoside kinase domain-containing protein</fullName>
    </recommendedName>
</protein>
<dbReference type="Pfam" id="PF01712">
    <property type="entry name" value="dNK"/>
    <property type="match status" value="1"/>
</dbReference>
<dbReference type="InterPro" id="IPR031314">
    <property type="entry name" value="DNK_dom"/>
</dbReference>
<name>X0WAL8_9ZZZZ</name>
<dbReference type="GO" id="GO:0005524">
    <property type="term" value="F:ATP binding"/>
    <property type="evidence" value="ECO:0007669"/>
    <property type="project" value="InterPro"/>
</dbReference>
<feature type="domain" description="Deoxynucleoside kinase" evidence="1">
    <location>
        <begin position="11"/>
        <end position="201"/>
    </location>
</feature>
<dbReference type="InterPro" id="IPR027417">
    <property type="entry name" value="P-loop_NTPase"/>
</dbReference>
<dbReference type="GO" id="GO:0019136">
    <property type="term" value="F:deoxynucleoside kinase activity"/>
    <property type="evidence" value="ECO:0007669"/>
    <property type="project" value="InterPro"/>
</dbReference>
<dbReference type="SUPFAM" id="SSF52540">
    <property type="entry name" value="P-loop containing nucleoside triphosphate hydrolases"/>
    <property type="match status" value="1"/>
</dbReference>
<sequence>VPNTNLPQLVSLAGVIGVGKTTLTKKLSNSLGCGLILESYDTNPFMPDVYAGKKELALDSQLYFLTSRIQQLNRITLTQGQTAISDYIFDKELIYAKRLLNAQQLDLYQKICQPFAIEVAAPVLVVYLQDPAEKCLERIHKRNRSYEQKIKLQFLEALIADYEQLFADWKLCPVIRISMSKFDCTKDGDIDHLANQIKSYVAV</sequence>